<dbReference type="PROSITE" id="PS01075">
    <property type="entry name" value="ACETATE_KINASE_1"/>
    <property type="match status" value="1"/>
</dbReference>
<comment type="similarity">
    <text evidence="1 9 10">Belongs to the acetokinase family.</text>
</comment>
<comment type="caution">
    <text evidence="11">The sequence shown here is derived from an EMBL/GenBank/DDBJ whole genome shotgun (WGS) entry which is preliminary data.</text>
</comment>
<dbReference type="AlphaFoldDB" id="A0A2N8KGI6"/>
<dbReference type="PIRSF" id="PIRSF000722">
    <property type="entry name" value="Acetate_prop_kin"/>
    <property type="match status" value="1"/>
</dbReference>
<organism evidence="11 12">
    <name type="scientific">Achromobacter pulmonis</name>
    <dbReference type="NCBI Taxonomy" id="1389932"/>
    <lineage>
        <taxon>Bacteria</taxon>
        <taxon>Pseudomonadati</taxon>
        <taxon>Pseudomonadota</taxon>
        <taxon>Betaproteobacteria</taxon>
        <taxon>Burkholderiales</taxon>
        <taxon>Alcaligenaceae</taxon>
        <taxon>Achromobacter</taxon>
    </lineage>
</organism>
<comment type="catalytic activity">
    <reaction evidence="9">
        <text>acetate + ATP = acetyl phosphate + ADP</text>
        <dbReference type="Rhea" id="RHEA:11352"/>
        <dbReference type="ChEBI" id="CHEBI:22191"/>
        <dbReference type="ChEBI" id="CHEBI:30089"/>
        <dbReference type="ChEBI" id="CHEBI:30616"/>
        <dbReference type="ChEBI" id="CHEBI:456216"/>
        <dbReference type="EC" id="2.7.2.1"/>
    </reaction>
</comment>
<evidence type="ECO:0000256" key="2">
    <source>
        <dbReference type="ARBA" id="ARBA00022490"/>
    </source>
</evidence>
<dbReference type="InterPro" id="IPR004372">
    <property type="entry name" value="Ac/propionate_kinase"/>
</dbReference>
<feature type="site" description="Transition state stabilizer" evidence="9">
    <location>
        <position position="246"/>
    </location>
</feature>
<evidence type="ECO:0000256" key="10">
    <source>
        <dbReference type="RuleBase" id="RU003835"/>
    </source>
</evidence>
<evidence type="ECO:0000256" key="9">
    <source>
        <dbReference type="HAMAP-Rule" id="MF_00020"/>
    </source>
</evidence>
<sequence>MSDTPRDTILVINAGSSSIKFYLYDIGGEQDLTPRLGGQIEGIGTLRPRLRVRDAAGQPLVERDIAPGHASDVPNAQEVVGTWLSGHLGGAPLAVGHRVVHGGPDLSEPVLVDDEILAQLEAYAPLAPLHQPNNLAPIRVIRERRPAIAQVACFDTAFHRSHSDVADRYAVPEKLYREGVRRYGFHGLSYEYIAQRLRQVLPDIATGRVIAAHLGSGVSACAMHHGKSVDSTMGFTALEGLPMGTRPGRLDAGVVLWMMEQGMSHDEIEHMLYYDCGMKGLSGISNDMRELLASEAPSARMALQYFAWRVAEGMIGLACAMNGVDAIVFTAGVGENSAEIRQAISAHWGWLGIRLDPERNARHGPRISSDDSPIGVYVVRTNEELIIAQHTLALLRQR</sequence>
<protein>
    <recommendedName>
        <fullName evidence="9">Acetate kinase</fullName>
        <ecNumber evidence="9">2.7.2.1</ecNumber>
    </recommendedName>
    <alternativeName>
        <fullName evidence="9">Acetokinase</fullName>
    </alternativeName>
</protein>
<dbReference type="InterPro" id="IPR023865">
    <property type="entry name" value="Aliphatic_acid_kinase_CS"/>
</dbReference>
<dbReference type="Gene3D" id="3.30.420.40">
    <property type="match status" value="2"/>
</dbReference>
<dbReference type="PANTHER" id="PTHR21060:SF21">
    <property type="entry name" value="ACETATE KINASE"/>
    <property type="match status" value="1"/>
</dbReference>
<dbReference type="InterPro" id="IPR000890">
    <property type="entry name" value="Aliphatic_acid_kin_short-chain"/>
</dbReference>
<feature type="binding site" evidence="9">
    <location>
        <position position="20"/>
    </location>
    <ligand>
        <name>ATP</name>
        <dbReference type="ChEBI" id="CHEBI:30616"/>
    </ligand>
</feature>
<evidence type="ECO:0000256" key="1">
    <source>
        <dbReference type="ARBA" id="ARBA00008748"/>
    </source>
</evidence>
<dbReference type="GO" id="GO:0000287">
    <property type="term" value="F:magnesium ion binding"/>
    <property type="evidence" value="ECO:0007669"/>
    <property type="project" value="UniProtKB-UniRule"/>
</dbReference>
<name>A0A2N8KGI6_9BURK</name>
<comment type="cofactor">
    <cofactor evidence="9">
        <name>Mg(2+)</name>
        <dbReference type="ChEBI" id="CHEBI:18420"/>
    </cofactor>
    <cofactor evidence="9">
        <name>Mn(2+)</name>
        <dbReference type="ChEBI" id="CHEBI:29035"/>
    </cofactor>
    <text evidence="9">Mg(2+). Can also accept Mn(2+).</text>
</comment>
<evidence type="ECO:0000256" key="4">
    <source>
        <dbReference type="ARBA" id="ARBA00022723"/>
    </source>
</evidence>
<feature type="binding site" evidence="9">
    <location>
        <position position="98"/>
    </location>
    <ligand>
        <name>substrate</name>
    </ligand>
</feature>
<feature type="binding site" evidence="9">
    <location>
        <position position="13"/>
    </location>
    <ligand>
        <name>Mg(2+)</name>
        <dbReference type="ChEBI" id="CHEBI:18420"/>
    </ligand>
</feature>
<feature type="binding site" evidence="9">
    <location>
        <begin position="213"/>
        <end position="217"/>
    </location>
    <ligand>
        <name>ATP</name>
        <dbReference type="ChEBI" id="CHEBI:30616"/>
    </ligand>
</feature>
<dbReference type="GO" id="GO:0006085">
    <property type="term" value="P:acetyl-CoA biosynthetic process"/>
    <property type="evidence" value="ECO:0007669"/>
    <property type="project" value="UniProtKB-UniRule"/>
</dbReference>
<keyword evidence="2 9" id="KW-0963">Cytoplasm</keyword>
<proteinExistence type="inferred from homology"/>
<accession>A0A2N8KGI6</accession>
<dbReference type="PANTHER" id="PTHR21060">
    <property type="entry name" value="ACETATE KINASE"/>
    <property type="match status" value="1"/>
</dbReference>
<evidence type="ECO:0000256" key="5">
    <source>
        <dbReference type="ARBA" id="ARBA00022741"/>
    </source>
</evidence>
<dbReference type="PRINTS" id="PR00471">
    <property type="entry name" value="ACETATEKNASE"/>
</dbReference>
<dbReference type="GO" id="GO:0005829">
    <property type="term" value="C:cytosol"/>
    <property type="evidence" value="ECO:0007669"/>
    <property type="project" value="TreeGrafter"/>
</dbReference>
<dbReference type="GO" id="GO:0008776">
    <property type="term" value="F:acetate kinase activity"/>
    <property type="evidence" value="ECO:0007669"/>
    <property type="project" value="UniProtKB-UniRule"/>
</dbReference>
<dbReference type="Pfam" id="PF00871">
    <property type="entry name" value="Acetate_kinase"/>
    <property type="match status" value="1"/>
</dbReference>
<keyword evidence="6 9" id="KW-0418">Kinase</keyword>
<evidence type="ECO:0000313" key="11">
    <source>
        <dbReference type="EMBL" id="PND32561.1"/>
    </source>
</evidence>
<feature type="active site" description="Proton donor/acceptor" evidence="9">
    <location>
        <position position="155"/>
    </location>
</feature>
<evidence type="ECO:0000256" key="6">
    <source>
        <dbReference type="ARBA" id="ARBA00022777"/>
    </source>
</evidence>
<dbReference type="UniPathway" id="UPA00340">
    <property type="reaction ID" value="UER00458"/>
</dbReference>
<dbReference type="Proteomes" id="UP000235994">
    <property type="component" value="Unassembled WGS sequence"/>
</dbReference>
<dbReference type="InterPro" id="IPR043129">
    <property type="entry name" value="ATPase_NBD"/>
</dbReference>
<comment type="pathway">
    <text evidence="9">Metabolic intermediate biosynthesis; acetyl-CoA biosynthesis; acetyl-CoA from acetate: step 1/2.</text>
</comment>
<keyword evidence="12" id="KW-1185">Reference proteome</keyword>
<keyword evidence="4 9" id="KW-0479">Metal-binding</keyword>
<evidence type="ECO:0000313" key="12">
    <source>
        <dbReference type="Proteomes" id="UP000235994"/>
    </source>
</evidence>
<dbReference type="EMBL" id="POQS01000004">
    <property type="protein sequence ID" value="PND32561.1"/>
    <property type="molecule type" value="Genomic_DNA"/>
</dbReference>
<keyword evidence="5 9" id="KW-0547">Nucleotide-binding</keyword>
<dbReference type="RefSeq" id="WP_102773679.1">
    <property type="nucleotide sequence ID" value="NZ_POQS01000004.1"/>
</dbReference>
<evidence type="ECO:0000256" key="7">
    <source>
        <dbReference type="ARBA" id="ARBA00022840"/>
    </source>
</evidence>
<dbReference type="NCBIfam" id="TIGR00016">
    <property type="entry name" value="ackA"/>
    <property type="match status" value="1"/>
</dbReference>
<comment type="function">
    <text evidence="9">Catalyzes the formation of acetyl phosphate from acetate and ATP. Can also catalyze the reverse reaction.</text>
</comment>
<gene>
    <name evidence="9" type="primary">ackA</name>
    <name evidence="11" type="ORF">C1I89_15955</name>
</gene>
<dbReference type="GO" id="GO:0006083">
    <property type="term" value="P:acetate metabolic process"/>
    <property type="evidence" value="ECO:0007669"/>
    <property type="project" value="TreeGrafter"/>
</dbReference>
<dbReference type="HAMAP" id="MF_00020">
    <property type="entry name" value="Acetate_kinase"/>
    <property type="match status" value="1"/>
</dbReference>
<feature type="binding site" evidence="9">
    <location>
        <begin position="332"/>
        <end position="336"/>
    </location>
    <ligand>
        <name>ATP</name>
        <dbReference type="ChEBI" id="CHEBI:30616"/>
    </ligand>
</feature>
<comment type="subcellular location">
    <subcellularLocation>
        <location evidence="9">Cytoplasm</location>
    </subcellularLocation>
</comment>
<dbReference type="GO" id="GO:0005524">
    <property type="term" value="F:ATP binding"/>
    <property type="evidence" value="ECO:0007669"/>
    <property type="project" value="UniProtKB-KW"/>
</dbReference>
<keyword evidence="3 9" id="KW-0808">Transferase</keyword>
<feature type="site" description="Transition state stabilizer" evidence="9">
    <location>
        <position position="186"/>
    </location>
</feature>
<dbReference type="PROSITE" id="PS01076">
    <property type="entry name" value="ACETATE_KINASE_2"/>
    <property type="match status" value="1"/>
</dbReference>
<keyword evidence="8 9" id="KW-0460">Magnesium</keyword>
<reference evidence="11 12" key="1">
    <citation type="submission" date="2018-01" db="EMBL/GenBank/DDBJ databases">
        <title>The draft genome of an aniline degradation strain ANB-1.</title>
        <authorList>
            <person name="Zhang L."/>
            <person name="Jiang J."/>
        </authorList>
    </citation>
    <scope>NUCLEOTIDE SEQUENCE [LARGE SCALE GENOMIC DNA]</scope>
    <source>
        <strain evidence="11 12">ANB-1</strain>
    </source>
</reference>
<evidence type="ECO:0000256" key="8">
    <source>
        <dbReference type="ARBA" id="ARBA00022842"/>
    </source>
</evidence>
<feature type="binding site" evidence="9">
    <location>
        <begin position="287"/>
        <end position="289"/>
    </location>
    <ligand>
        <name>ATP</name>
        <dbReference type="ChEBI" id="CHEBI:30616"/>
    </ligand>
</feature>
<dbReference type="EC" id="2.7.2.1" evidence="9"/>
<evidence type="ECO:0000256" key="3">
    <source>
        <dbReference type="ARBA" id="ARBA00022679"/>
    </source>
</evidence>
<keyword evidence="7 9" id="KW-0067">ATP-binding</keyword>
<comment type="subunit">
    <text evidence="9">Homodimer.</text>
</comment>
<dbReference type="SUPFAM" id="SSF53067">
    <property type="entry name" value="Actin-like ATPase domain"/>
    <property type="match status" value="2"/>
</dbReference>
<feature type="binding site" evidence="9">
    <location>
        <position position="383"/>
    </location>
    <ligand>
        <name>Mg(2+)</name>
        <dbReference type="ChEBI" id="CHEBI:18420"/>
    </ligand>
</feature>